<evidence type="ECO:0000256" key="1">
    <source>
        <dbReference type="ARBA" id="ARBA00004496"/>
    </source>
</evidence>
<dbReference type="NCBIfam" id="TIGR04243">
    <property type="entry name" value="nodulat_NodB"/>
    <property type="match status" value="1"/>
</dbReference>
<dbReference type="Pfam" id="PF01522">
    <property type="entry name" value="Polysacc_deac_1"/>
    <property type="match status" value="1"/>
</dbReference>
<dbReference type="PANTHER" id="PTHR10587">
    <property type="entry name" value="GLYCOSYL TRANSFERASE-RELATED"/>
    <property type="match status" value="1"/>
</dbReference>
<dbReference type="Proteomes" id="UP001558535">
    <property type="component" value="Unassembled WGS sequence"/>
</dbReference>
<evidence type="ECO:0000256" key="4">
    <source>
        <dbReference type="ARBA" id="ARBA00022723"/>
    </source>
</evidence>
<dbReference type="SUPFAM" id="SSF88713">
    <property type="entry name" value="Glycoside hydrolase/deacetylase"/>
    <property type="match status" value="1"/>
</dbReference>
<dbReference type="EMBL" id="JBFPKE010000021">
    <property type="protein sequence ID" value="MEX3753970.1"/>
    <property type="molecule type" value="Genomic_DNA"/>
</dbReference>
<dbReference type="RefSeq" id="WP_368580687.1">
    <property type="nucleotide sequence ID" value="NZ_JBFPKB010000024.1"/>
</dbReference>
<evidence type="ECO:0000256" key="5">
    <source>
        <dbReference type="ARBA" id="ARBA00022801"/>
    </source>
</evidence>
<keyword evidence="4" id="KW-0479">Metal-binding</keyword>
<comment type="subcellular location">
    <subcellularLocation>
        <location evidence="1">Cytoplasm</location>
    </subcellularLocation>
</comment>
<protein>
    <submittedName>
        <fullName evidence="7">Chitooligosaccharide deacetylase NodB</fullName>
    </submittedName>
</protein>
<evidence type="ECO:0000256" key="2">
    <source>
        <dbReference type="ARBA" id="ARBA00022458"/>
    </source>
</evidence>
<proteinExistence type="predicted"/>
<dbReference type="InterPro" id="IPR011330">
    <property type="entry name" value="Glyco_hydro/deAcase_b/a-brl"/>
</dbReference>
<dbReference type="Gene3D" id="3.20.20.370">
    <property type="entry name" value="Glycoside hydrolase/deacetylase"/>
    <property type="match status" value="1"/>
</dbReference>
<evidence type="ECO:0000256" key="3">
    <source>
        <dbReference type="ARBA" id="ARBA00022490"/>
    </source>
</evidence>
<keyword evidence="3" id="KW-0963">Cytoplasm</keyword>
<evidence type="ECO:0000313" key="7">
    <source>
        <dbReference type="EMBL" id="MEX3753970.1"/>
    </source>
</evidence>
<evidence type="ECO:0000313" key="8">
    <source>
        <dbReference type="Proteomes" id="UP001558535"/>
    </source>
</evidence>
<dbReference type="InterPro" id="IPR026402">
    <property type="entry name" value="Nodulat_NodB"/>
</dbReference>
<dbReference type="PANTHER" id="PTHR10587:SF133">
    <property type="entry name" value="CHITIN DEACETYLASE 1-RELATED"/>
    <property type="match status" value="1"/>
</dbReference>
<dbReference type="InterPro" id="IPR002509">
    <property type="entry name" value="NODB_dom"/>
</dbReference>
<reference evidence="7 8" key="1">
    <citation type="submission" date="2024-07" db="EMBL/GenBank/DDBJ databases">
        <title>A survey of Mimosa microsymbionts across Brazilian biomes reveals a high diversity of Paraburkholderia nodulating endemic species, but also that Cupriavidus is common as a symbiont of widespread species.</title>
        <authorList>
            <person name="Rouws L."/>
            <person name="Barauna A."/>
            <person name="Beukes C."/>
            <person name="Rouws J.R.C."/>
            <person name="De Faria S.M."/>
            <person name="Gross E."/>
            <person name="Bueno Dos Reis Junior F."/>
            <person name="Simon M.F."/>
            <person name="Maluk M."/>
            <person name="Odee D.W."/>
            <person name="Kenicer G."/>
            <person name="Young J.P.W."/>
            <person name="Reis V.M."/>
            <person name="Zilli J."/>
            <person name="James E.K."/>
        </authorList>
    </citation>
    <scope>NUCLEOTIDE SEQUENCE [LARGE SCALE GENOMIC DNA]</scope>
    <source>
        <strain evidence="7 8">BR14375</strain>
    </source>
</reference>
<feature type="domain" description="NodB homology" evidence="6">
    <location>
        <begin position="21"/>
        <end position="213"/>
    </location>
</feature>
<keyword evidence="2" id="KW-0536">Nodulation</keyword>
<dbReference type="PROSITE" id="PS51677">
    <property type="entry name" value="NODB"/>
    <property type="match status" value="1"/>
</dbReference>
<comment type="caution">
    <text evidence="7">The sequence shown here is derived from an EMBL/GenBank/DDBJ whole genome shotgun (WGS) entry which is preliminary data.</text>
</comment>
<keyword evidence="8" id="KW-1185">Reference proteome</keyword>
<keyword evidence="5" id="KW-0378">Hydrolase</keyword>
<evidence type="ECO:0000259" key="6">
    <source>
        <dbReference type="PROSITE" id="PS51677"/>
    </source>
</evidence>
<accession>A0ABV3WL40</accession>
<organism evidence="7 8">
    <name type="scientific">Paraburkholderia phenoliruptrix</name>
    <dbReference type="NCBI Taxonomy" id="252970"/>
    <lineage>
        <taxon>Bacteria</taxon>
        <taxon>Pseudomonadati</taxon>
        <taxon>Pseudomonadota</taxon>
        <taxon>Betaproteobacteria</taxon>
        <taxon>Burkholderiales</taxon>
        <taxon>Burkholderiaceae</taxon>
        <taxon>Paraburkholderia</taxon>
    </lineage>
</organism>
<gene>
    <name evidence="7" type="primary">nodB</name>
    <name evidence="7" type="ORF">AB3X84_28740</name>
</gene>
<dbReference type="InterPro" id="IPR050248">
    <property type="entry name" value="Polysacc_deacetylase_ArnD"/>
</dbReference>
<name>A0ABV3WL40_9BURK</name>
<sequence length="222" mass="24825">MKRRNYFSEVPDECDGEGERRKVYLTFDDGPHPIWTSKVLDLLARHQVPATFCVLGDRAAEFPQLIRRMVSEGHDVANHTMSHRDLSRCTPDQIGHEIAEANAMIHRACPNATVRYMRAPYGIWTDDVLAESAKGGLEALHWSVDPRDWSRPGAEVIVQTVLASVRPGSIILLHDGCPTEEAKSHDLAASREQTVKALSRLIPALNERNFVISALPSCQPRK</sequence>